<organism evidence="8 9">
    <name type="scientific">Catellatospora aurea</name>
    <dbReference type="NCBI Taxonomy" id="1337874"/>
    <lineage>
        <taxon>Bacteria</taxon>
        <taxon>Bacillati</taxon>
        <taxon>Actinomycetota</taxon>
        <taxon>Actinomycetes</taxon>
        <taxon>Micromonosporales</taxon>
        <taxon>Micromonosporaceae</taxon>
        <taxon>Catellatospora</taxon>
    </lineage>
</organism>
<keyword evidence="9" id="KW-1185">Reference proteome</keyword>
<protein>
    <recommendedName>
        <fullName evidence="6">Mutator family transposase</fullName>
    </recommendedName>
</protein>
<proteinExistence type="inferred from homology"/>
<feature type="compositionally biased region" description="Low complexity" evidence="7">
    <location>
        <begin position="186"/>
        <end position="205"/>
    </location>
</feature>
<comment type="caution">
    <text evidence="8">The sequence shown here is derived from an EMBL/GenBank/DDBJ whole genome shotgun (WGS) entry which is preliminary data.</text>
</comment>
<evidence type="ECO:0000313" key="9">
    <source>
        <dbReference type="Proteomes" id="UP001596392"/>
    </source>
</evidence>
<evidence type="ECO:0000256" key="2">
    <source>
        <dbReference type="ARBA" id="ARBA00010961"/>
    </source>
</evidence>
<dbReference type="PANTHER" id="PTHR33217">
    <property type="entry name" value="TRANSPOSASE FOR INSERTION SEQUENCE ELEMENT IS1081"/>
    <property type="match status" value="1"/>
</dbReference>
<dbReference type="InterPro" id="IPR001207">
    <property type="entry name" value="Transposase_mutator"/>
</dbReference>
<feature type="compositionally biased region" description="Pro residues" evidence="7">
    <location>
        <begin position="160"/>
        <end position="169"/>
    </location>
</feature>
<dbReference type="PANTHER" id="PTHR33217:SF8">
    <property type="entry name" value="MUTATOR FAMILY TRANSPOSASE"/>
    <property type="match status" value="1"/>
</dbReference>
<evidence type="ECO:0000256" key="4">
    <source>
        <dbReference type="ARBA" id="ARBA00023125"/>
    </source>
</evidence>
<evidence type="ECO:0000256" key="5">
    <source>
        <dbReference type="ARBA" id="ARBA00023172"/>
    </source>
</evidence>
<dbReference type="EMBL" id="JBHTAC010000002">
    <property type="protein sequence ID" value="MFC7241555.1"/>
    <property type="molecule type" value="Genomic_DNA"/>
</dbReference>
<reference evidence="9" key="1">
    <citation type="journal article" date="2019" name="Int. J. Syst. Evol. Microbiol.">
        <title>The Global Catalogue of Microorganisms (GCM) 10K type strain sequencing project: providing services to taxonomists for standard genome sequencing and annotation.</title>
        <authorList>
            <consortium name="The Broad Institute Genomics Platform"/>
            <consortium name="The Broad Institute Genome Sequencing Center for Infectious Disease"/>
            <person name="Wu L."/>
            <person name="Ma J."/>
        </authorList>
    </citation>
    <scope>NUCLEOTIDE SEQUENCE [LARGE SCALE GENOMIC DNA]</scope>
    <source>
        <strain evidence="9">CGMCC 1.9106</strain>
    </source>
</reference>
<gene>
    <name evidence="8" type="ORF">ACFQO7_03580</name>
</gene>
<dbReference type="Proteomes" id="UP001596392">
    <property type="component" value="Unassembled WGS sequence"/>
</dbReference>
<keyword evidence="3 6" id="KW-0815">Transposition</keyword>
<feature type="compositionally biased region" description="Low complexity" evidence="7">
    <location>
        <begin position="134"/>
        <end position="159"/>
    </location>
</feature>
<feature type="region of interest" description="Disordered" evidence="7">
    <location>
        <begin position="1"/>
        <end position="28"/>
    </location>
</feature>
<keyword evidence="5 6" id="KW-0233">DNA recombination</keyword>
<feature type="region of interest" description="Disordered" evidence="7">
    <location>
        <begin position="122"/>
        <end position="205"/>
    </location>
</feature>
<comment type="function">
    <text evidence="1 6">Required for the transposition of the insertion element.</text>
</comment>
<accession>A0ABW2GRR5</accession>
<comment type="similarity">
    <text evidence="2 6">Belongs to the transposase mutator family.</text>
</comment>
<keyword evidence="6" id="KW-0814">Transposable element</keyword>
<sequence>MHGRLRRAQKPAGCGRGDLAAGNRADLRHPPAARVVPHPGRQHWQHITATLRPVYTAPTKATARDRFDEFAHTWNTRHPAIIKLWDQARAESVPLLQFDTEIRKVVCSTNAIESVNAHIAAQYRPKATSRTRQPRSNTSTSRRWPRTRPATPTNAASPAGNPPRTPPRSPTKDTPHKPQAILTNRLTTPAAQAHLPAPAAATHTP</sequence>
<name>A0ABW2GRR5_9ACTN</name>
<evidence type="ECO:0000256" key="3">
    <source>
        <dbReference type="ARBA" id="ARBA00022578"/>
    </source>
</evidence>
<evidence type="ECO:0000313" key="8">
    <source>
        <dbReference type="EMBL" id="MFC7241555.1"/>
    </source>
</evidence>
<dbReference type="Pfam" id="PF00872">
    <property type="entry name" value="Transposase_mut"/>
    <property type="match status" value="1"/>
</dbReference>
<evidence type="ECO:0000256" key="1">
    <source>
        <dbReference type="ARBA" id="ARBA00002190"/>
    </source>
</evidence>
<evidence type="ECO:0000256" key="7">
    <source>
        <dbReference type="SAM" id="MobiDB-lite"/>
    </source>
</evidence>
<evidence type="ECO:0000256" key="6">
    <source>
        <dbReference type="RuleBase" id="RU365089"/>
    </source>
</evidence>
<keyword evidence="4 6" id="KW-0238">DNA-binding</keyword>